<protein>
    <submittedName>
        <fullName evidence="1">Uncharacterized protein</fullName>
    </submittedName>
</protein>
<sequence length="287" mass="32396">MVFIGLGGHGWEKDWRIGQIGWWHDAIDHLADWGDAHKEVAKEGKGKILRLLHLQEEGYDRPIDLLDALEMFIKVALLVQRVPVLPEIPCSLTQPEHVWPASCPHSHAFTRWYVIYANESQPEPTFHCTMNDRSCTHTCLKTGWLTGHLEPYYATGTTFRGHFPGPPRELQAPAFVKGEATSAALQEYFAAAVDAADVAISAAHLPHDVTELTQVDRRRLWGCATFEGAKALMECVTNGPDSRMCSDLDKPQSRVRRDIDKATPLDNVTWQAYDYIDDAVRNRRGKR</sequence>
<evidence type="ECO:0000313" key="1">
    <source>
        <dbReference type="EMBL" id="KAK3270811.1"/>
    </source>
</evidence>
<name>A0AAE0L3I0_9CHLO</name>
<gene>
    <name evidence="1" type="ORF">CYMTET_20808</name>
</gene>
<evidence type="ECO:0000313" key="2">
    <source>
        <dbReference type="Proteomes" id="UP001190700"/>
    </source>
</evidence>
<reference evidence="1 2" key="1">
    <citation type="journal article" date="2015" name="Genome Biol. Evol.">
        <title>Comparative Genomics of a Bacterivorous Green Alga Reveals Evolutionary Causalities and Consequences of Phago-Mixotrophic Mode of Nutrition.</title>
        <authorList>
            <person name="Burns J.A."/>
            <person name="Paasch A."/>
            <person name="Narechania A."/>
            <person name="Kim E."/>
        </authorList>
    </citation>
    <scope>NUCLEOTIDE SEQUENCE [LARGE SCALE GENOMIC DNA]</scope>
    <source>
        <strain evidence="1 2">PLY_AMNH</strain>
    </source>
</reference>
<accession>A0AAE0L3I0</accession>
<dbReference type="EMBL" id="LGRX02010182">
    <property type="protein sequence ID" value="KAK3270811.1"/>
    <property type="molecule type" value="Genomic_DNA"/>
</dbReference>
<comment type="caution">
    <text evidence="1">The sequence shown here is derived from an EMBL/GenBank/DDBJ whole genome shotgun (WGS) entry which is preliminary data.</text>
</comment>
<dbReference type="AlphaFoldDB" id="A0AAE0L3I0"/>
<dbReference type="Proteomes" id="UP001190700">
    <property type="component" value="Unassembled WGS sequence"/>
</dbReference>
<keyword evidence="2" id="KW-1185">Reference proteome</keyword>
<proteinExistence type="predicted"/>
<organism evidence="1 2">
    <name type="scientific">Cymbomonas tetramitiformis</name>
    <dbReference type="NCBI Taxonomy" id="36881"/>
    <lineage>
        <taxon>Eukaryota</taxon>
        <taxon>Viridiplantae</taxon>
        <taxon>Chlorophyta</taxon>
        <taxon>Pyramimonadophyceae</taxon>
        <taxon>Pyramimonadales</taxon>
        <taxon>Pyramimonadaceae</taxon>
        <taxon>Cymbomonas</taxon>
    </lineage>
</organism>